<organism evidence="1">
    <name type="scientific">Arundo donax</name>
    <name type="common">Giant reed</name>
    <name type="synonym">Donax arundinaceus</name>
    <dbReference type="NCBI Taxonomy" id="35708"/>
    <lineage>
        <taxon>Eukaryota</taxon>
        <taxon>Viridiplantae</taxon>
        <taxon>Streptophyta</taxon>
        <taxon>Embryophyta</taxon>
        <taxon>Tracheophyta</taxon>
        <taxon>Spermatophyta</taxon>
        <taxon>Magnoliopsida</taxon>
        <taxon>Liliopsida</taxon>
        <taxon>Poales</taxon>
        <taxon>Poaceae</taxon>
        <taxon>PACMAD clade</taxon>
        <taxon>Arundinoideae</taxon>
        <taxon>Arundineae</taxon>
        <taxon>Arundo</taxon>
    </lineage>
</organism>
<evidence type="ECO:0000313" key="1">
    <source>
        <dbReference type="EMBL" id="JAE29004.1"/>
    </source>
</evidence>
<proteinExistence type="predicted"/>
<sequence length="41" mass="4880">MVNYLSWAHYICENRRALCKGTDVVVYEDANKRKHISKTEH</sequence>
<dbReference type="EMBL" id="GBRH01168892">
    <property type="protein sequence ID" value="JAE29004.1"/>
    <property type="molecule type" value="Transcribed_RNA"/>
</dbReference>
<name>A0A0A9GZN5_ARUDO</name>
<protein>
    <submittedName>
        <fullName evidence="1">Uncharacterized protein</fullName>
    </submittedName>
</protein>
<reference evidence="1" key="2">
    <citation type="journal article" date="2015" name="Data Brief">
        <title>Shoot transcriptome of the giant reed, Arundo donax.</title>
        <authorList>
            <person name="Barrero R.A."/>
            <person name="Guerrero F.D."/>
            <person name="Moolhuijzen P."/>
            <person name="Goolsby J.A."/>
            <person name="Tidwell J."/>
            <person name="Bellgard S.E."/>
            <person name="Bellgard M.I."/>
        </authorList>
    </citation>
    <scope>NUCLEOTIDE SEQUENCE</scope>
    <source>
        <tissue evidence="1">Shoot tissue taken approximately 20 cm above the soil surface</tissue>
    </source>
</reference>
<accession>A0A0A9GZN5</accession>
<reference evidence="1" key="1">
    <citation type="submission" date="2014-09" db="EMBL/GenBank/DDBJ databases">
        <authorList>
            <person name="Magalhaes I.L.F."/>
            <person name="Oliveira U."/>
            <person name="Santos F.R."/>
            <person name="Vidigal T.H.D.A."/>
            <person name="Brescovit A.D."/>
            <person name="Santos A.J."/>
        </authorList>
    </citation>
    <scope>NUCLEOTIDE SEQUENCE</scope>
    <source>
        <tissue evidence="1">Shoot tissue taken approximately 20 cm above the soil surface</tissue>
    </source>
</reference>
<dbReference type="AlphaFoldDB" id="A0A0A9GZN5"/>